<protein>
    <submittedName>
        <fullName evidence="2">Uncharacterized protein</fullName>
    </submittedName>
</protein>
<dbReference type="Proteomes" id="UP000053105">
    <property type="component" value="Unassembled WGS sequence"/>
</dbReference>
<feature type="region of interest" description="Disordered" evidence="1">
    <location>
        <begin position="101"/>
        <end position="182"/>
    </location>
</feature>
<gene>
    <name evidence="2" type="ORF">WN51_04335</name>
</gene>
<keyword evidence="3" id="KW-1185">Reference proteome</keyword>
<reference evidence="2 3" key="1">
    <citation type="submission" date="2015-07" db="EMBL/GenBank/DDBJ databases">
        <title>The genome of Melipona quadrifasciata.</title>
        <authorList>
            <person name="Pan H."/>
            <person name="Kapheim K."/>
        </authorList>
    </citation>
    <scope>NUCLEOTIDE SEQUENCE [LARGE SCALE GENOMIC DNA]</scope>
    <source>
        <strain evidence="2">0111107301</strain>
        <tissue evidence="2">Whole body</tissue>
    </source>
</reference>
<dbReference type="EMBL" id="KQ435896">
    <property type="protein sequence ID" value="KOX69298.1"/>
    <property type="molecule type" value="Genomic_DNA"/>
</dbReference>
<dbReference type="AlphaFoldDB" id="A0A0N0BCW4"/>
<name>A0A0N0BCW4_9HYME</name>
<evidence type="ECO:0000256" key="1">
    <source>
        <dbReference type="SAM" id="MobiDB-lite"/>
    </source>
</evidence>
<proteinExistence type="predicted"/>
<dbReference type="STRING" id="166423.A0A0N0BCW4"/>
<accession>A0A0N0BCW4</accession>
<dbReference type="OrthoDB" id="407555at2759"/>
<feature type="compositionally biased region" description="Basic and acidic residues" evidence="1">
    <location>
        <begin position="122"/>
        <end position="136"/>
    </location>
</feature>
<feature type="compositionally biased region" description="Basic and acidic residues" evidence="1">
    <location>
        <begin position="152"/>
        <end position="169"/>
    </location>
</feature>
<evidence type="ECO:0000313" key="2">
    <source>
        <dbReference type="EMBL" id="KOX69298.1"/>
    </source>
</evidence>
<sequence length="221" mass="23405">MRQVVVLEPAGSVLVIRQTSLGSNVATGNTNSNAGSNNAHETHGLANHAAVSTIASNDHNQNRIVVVRSSSSTCMTTTADNHSSANGNNVNVNVNGNLNGNSGAIGSKTSTKVVAGSGGSKSNERNDHLRNDHKSQDGIGTGESNSGCRPRTSKEAAHENVSLDRKLDGADPISDGDPIKLPENLETLPRAEHFPTQRHRWNTNEVSCEPIIFLDFLLEIL</sequence>
<evidence type="ECO:0000313" key="3">
    <source>
        <dbReference type="Proteomes" id="UP000053105"/>
    </source>
</evidence>
<organism evidence="2 3">
    <name type="scientific">Melipona quadrifasciata</name>
    <dbReference type="NCBI Taxonomy" id="166423"/>
    <lineage>
        <taxon>Eukaryota</taxon>
        <taxon>Metazoa</taxon>
        <taxon>Ecdysozoa</taxon>
        <taxon>Arthropoda</taxon>
        <taxon>Hexapoda</taxon>
        <taxon>Insecta</taxon>
        <taxon>Pterygota</taxon>
        <taxon>Neoptera</taxon>
        <taxon>Endopterygota</taxon>
        <taxon>Hymenoptera</taxon>
        <taxon>Apocrita</taxon>
        <taxon>Aculeata</taxon>
        <taxon>Apoidea</taxon>
        <taxon>Anthophila</taxon>
        <taxon>Apidae</taxon>
        <taxon>Melipona</taxon>
    </lineage>
</organism>
<feature type="compositionally biased region" description="Polar residues" evidence="1">
    <location>
        <begin position="102"/>
        <end position="112"/>
    </location>
</feature>